<sequence>MRGVVRVTGQSFLRSSHRENFIQPMPLGNERRRCNLHTPAPRVKLYNFLVDRRYATPLKFAGLTTGSLKSRVHYLRGAKGCRFLVSVSRRVLPLHETTCGPVVRGKPYVTYISSIKVIFTGKSVDREGRTVGWSLNHEQTLDRMSKITVWFTGPPPHTDTEEKDIMDTKKFATSATFGNDFDAQSDQAVGKALAQINTKNEYASVVTRIEGIFRHYNFEIHPIEGTIGFLQSFFSSSPKTITRAPLQPGEVPVYLRAEPSYRPIFSTERWFVYNNKTYKTATEADEALRTTAKQVQKNIPRAHPNLEIHPLDGFIGLFDRNSGRKPFFEWQSGYNPQNAGQQLGLKVRDLTTKIGNKIVNAAEEIKAERTIEDAGDRLRDKILNRK</sequence>
<evidence type="ECO:0000313" key="2">
    <source>
        <dbReference type="Proteomes" id="UP000241769"/>
    </source>
</evidence>
<dbReference type="EMBL" id="MDYQ01000098">
    <property type="protein sequence ID" value="PRP82673.1"/>
    <property type="molecule type" value="Genomic_DNA"/>
</dbReference>
<dbReference type="AlphaFoldDB" id="A0A2P6NFD6"/>
<reference evidence="1 2" key="1">
    <citation type="journal article" date="2018" name="Genome Biol. Evol.">
        <title>Multiple Roots of Fruiting Body Formation in Amoebozoa.</title>
        <authorList>
            <person name="Hillmann F."/>
            <person name="Forbes G."/>
            <person name="Novohradska S."/>
            <person name="Ferling I."/>
            <person name="Riege K."/>
            <person name="Groth M."/>
            <person name="Westermann M."/>
            <person name="Marz M."/>
            <person name="Spaller T."/>
            <person name="Winckler T."/>
            <person name="Schaap P."/>
            <person name="Glockner G."/>
        </authorList>
    </citation>
    <scope>NUCLEOTIDE SEQUENCE [LARGE SCALE GENOMIC DNA]</scope>
    <source>
        <strain evidence="1 2">Jena</strain>
    </source>
</reference>
<evidence type="ECO:0000313" key="1">
    <source>
        <dbReference type="EMBL" id="PRP82673.1"/>
    </source>
</evidence>
<comment type="caution">
    <text evidence="1">The sequence shown here is derived from an EMBL/GenBank/DDBJ whole genome shotgun (WGS) entry which is preliminary data.</text>
</comment>
<organism evidence="1 2">
    <name type="scientific">Planoprotostelium fungivorum</name>
    <dbReference type="NCBI Taxonomy" id="1890364"/>
    <lineage>
        <taxon>Eukaryota</taxon>
        <taxon>Amoebozoa</taxon>
        <taxon>Evosea</taxon>
        <taxon>Variosea</taxon>
        <taxon>Cavosteliida</taxon>
        <taxon>Cavosteliaceae</taxon>
        <taxon>Planoprotostelium</taxon>
    </lineage>
</organism>
<keyword evidence="2" id="KW-1185">Reference proteome</keyword>
<protein>
    <submittedName>
        <fullName evidence="1">Uncharacterized protein</fullName>
    </submittedName>
</protein>
<gene>
    <name evidence="1" type="ORF">PROFUN_10037</name>
</gene>
<dbReference type="Proteomes" id="UP000241769">
    <property type="component" value="Unassembled WGS sequence"/>
</dbReference>
<name>A0A2P6NFD6_9EUKA</name>
<proteinExistence type="predicted"/>
<accession>A0A2P6NFD6</accession>
<dbReference type="InParanoid" id="A0A2P6NFD6"/>